<feature type="compositionally biased region" description="Pro residues" evidence="2">
    <location>
        <begin position="189"/>
        <end position="200"/>
    </location>
</feature>
<feature type="domain" description="CEP76/DRC7 peptidase-like" evidence="6">
    <location>
        <begin position="1536"/>
        <end position="1652"/>
    </location>
</feature>
<feature type="compositionally biased region" description="Basic and acidic residues" evidence="2">
    <location>
        <begin position="698"/>
        <end position="709"/>
    </location>
</feature>
<dbReference type="GO" id="GO:1905515">
    <property type="term" value="P:non-motile cilium assembly"/>
    <property type="evidence" value="ECO:0007669"/>
    <property type="project" value="TreeGrafter"/>
</dbReference>
<dbReference type="EMBL" id="JH816287">
    <property type="protein sequence ID" value="EKC39930.1"/>
    <property type="molecule type" value="Genomic_DNA"/>
</dbReference>
<accession>K1RF09</accession>
<dbReference type="GO" id="GO:0035869">
    <property type="term" value="C:ciliary transition zone"/>
    <property type="evidence" value="ECO:0007669"/>
    <property type="project" value="TreeGrafter"/>
</dbReference>
<feature type="compositionally biased region" description="Basic and acidic residues" evidence="2">
    <location>
        <begin position="228"/>
        <end position="253"/>
    </location>
</feature>
<protein>
    <submittedName>
        <fullName evidence="7">Coiled-coil and C2 domain-containing protein 2A</fullName>
    </submittedName>
</protein>
<feature type="compositionally biased region" description="Acidic residues" evidence="2">
    <location>
        <begin position="168"/>
        <end position="181"/>
    </location>
</feature>
<feature type="compositionally biased region" description="Basic and acidic residues" evidence="2">
    <location>
        <begin position="55"/>
        <end position="111"/>
    </location>
</feature>
<dbReference type="PANTHER" id="PTHR20837:SF0">
    <property type="entry name" value="COILED-COIL AND C2 DOMAIN-CONTAINING PROTEIN 2A"/>
    <property type="match status" value="1"/>
</dbReference>
<dbReference type="InterPro" id="IPR041510">
    <property type="entry name" value="DUF5523"/>
</dbReference>
<dbReference type="GO" id="GO:1904491">
    <property type="term" value="P:protein localization to ciliary transition zone"/>
    <property type="evidence" value="ECO:0007669"/>
    <property type="project" value="TreeGrafter"/>
</dbReference>
<proteinExistence type="predicted"/>
<feature type="compositionally biased region" description="Acidic residues" evidence="2">
    <location>
        <begin position="321"/>
        <end position="348"/>
    </location>
</feature>
<dbReference type="FunCoup" id="K1RF09">
    <property type="interactions" value="29"/>
</dbReference>
<organism evidence="7">
    <name type="scientific">Magallana gigas</name>
    <name type="common">Pacific oyster</name>
    <name type="synonym">Crassostrea gigas</name>
    <dbReference type="NCBI Taxonomy" id="29159"/>
    <lineage>
        <taxon>Eukaryota</taxon>
        <taxon>Metazoa</taxon>
        <taxon>Spiralia</taxon>
        <taxon>Lophotrochozoa</taxon>
        <taxon>Mollusca</taxon>
        <taxon>Bivalvia</taxon>
        <taxon>Autobranchia</taxon>
        <taxon>Pteriomorphia</taxon>
        <taxon>Ostreida</taxon>
        <taxon>Ostreoidea</taxon>
        <taxon>Ostreidae</taxon>
        <taxon>Magallana</taxon>
    </lineage>
</organism>
<dbReference type="Pfam" id="PF15625">
    <property type="entry name" value="CC2D2AN-C2"/>
    <property type="match status" value="1"/>
</dbReference>
<feature type="region of interest" description="Disordered" evidence="2">
    <location>
        <begin position="1"/>
        <end position="370"/>
    </location>
</feature>
<feature type="region of interest" description="Disordered" evidence="2">
    <location>
        <begin position="698"/>
        <end position="757"/>
    </location>
</feature>
<feature type="compositionally biased region" description="Basic and acidic residues" evidence="2">
    <location>
        <begin position="305"/>
        <end position="320"/>
    </location>
</feature>
<name>K1RF09_MAGGI</name>
<dbReference type="HOGENOM" id="CLU_001707_0_0_1"/>
<feature type="coiled-coil region" evidence="1">
    <location>
        <begin position="590"/>
        <end position="617"/>
    </location>
</feature>
<dbReference type="InParanoid" id="K1RF09"/>
<feature type="domain" description="DUF5523" evidence="4">
    <location>
        <begin position="240"/>
        <end position="493"/>
    </location>
</feature>
<evidence type="ECO:0000259" key="6">
    <source>
        <dbReference type="Pfam" id="PF24656"/>
    </source>
</evidence>
<dbReference type="InterPro" id="IPR052434">
    <property type="entry name" value="Tectonic-like_complex_comp"/>
</dbReference>
<evidence type="ECO:0000256" key="1">
    <source>
        <dbReference type="SAM" id="Coils"/>
    </source>
</evidence>
<evidence type="ECO:0000259" key="4">
    <source>
        <dbReference type="Pfam" id="PF17661"/>
    </source>
</evidence>
<dbReference type="Pfam" id="PF24656">
    <property type="entry name" value="CEPT76_peptidase"/>
    <property type="match status" value="1"/>
</dbReference>
<evidence type="ECO:0000313" key="7">
    <source>
        <dbReference type="EMBL" id="EKC39930.1"/>
    </source>
</evidence>
<dbReference type="Pfam" id="PF17661">
    <property type="entry name" value="DUF5523"/>
    <property type="match status" value="1"/>
</dbReference>
<feature type="domain" description="CC2D2A N-terminal C2" evidence="3">
    <location>
        <begin position="786"/>
        <end position="959"/>
    </location>
</feature>
<feature type="compositionally biased region" description="Acidic residues" evidence="2">
    <location>
        <begin position="358"/>
        <end position="370"/>
    </location>
</feature>
<dbReference type="Pfam" id="PF24652">
    <property type="entry name" value="CEP76_C"/>
    <property type="match status" value="1"/>
</dbReference>
<evidence type="ECO:0000259" key="3">
    <source>
        <dbReference type="Pfam" id="PF15625"/>
    </source>
</evidence>
<dbReference type="InterPro" id="IPR056290">
    <property type="entry name" value="CEPT76/DRC7_peptidase-like_dom"/>
</dbReference>
<feature type="compositionally biased region" description="Basic and acidic residues" evidence="2">
    <location>
        <begin position="201"/>
        <end position="213"/>
    </location>
</feature>
<feature type="compositionally biased region" description="Acidic residues" evidence="2">
    <location>
        <begin position="740"/>
        <end position="757"/>
    </location>
</feature>
<keyword evidence="1" id="KW-0175">Coiled coil</keyword>
<feature type="compositionally biased region" description="Polar residues" evidence="2">
    <location>
        <begin position="42"/>
        <end position="52"/>
    </location>
</feature>
<feature type="domain" description="Centrosomal protein of 76 kDa C-terminal" evidence="5">
    <location>
        <begin position="1682"/>
        <end position="1801"/>
    </location>
</feature>
<sequence length="1807" mass="209107">MNIDLIYNSDKKKKTKRLIENEEDEEAGVTNPSMDEEAEAAQHQSGGESSVEQVDETHEAESLIKDLKTKHLSKQKELSKVKSPKEDLAKELRTIKQQSRDKVDETIRQEEAELSATEDGTVPMPTEEEELGESQPTDSIVTFAETTTELETEEAVVKKLKRKKEKVEEEEVLPLKDEDEETTKKEEAPPPPETVPPPQEEPPKPPPQEDVKTPRGLKASMKARLRKAKEEAAAEAEQEQKEEEKKERQLKRDKDKKKTRFDQPEVDEAELEEKTRAFKSRLKKKQPLEEKGVFMPTAEEAFDFFTHDFEPEPEEPKPEVEEKEEEEKEEEEEKKEGEEEEGEEGEGEEDKKKKKEKEEDEVPLMEDVDEEGYGFYAVRKAEYDDTPETAKKEAEKLYYPSVTSVNAEEKAKILHDKQPRFLEDEGFYVGTRPKISGWNVNKMENRLIKELHREKWFGEDGRMIVLPNPLRPTPSRPPIPEEQEPGLEVQYRKAIMHEFDSRYIDGSLDNAGYYQLDVDINSLSFSHHHLFSREHVLATRLSQLYEEYMDRQKKNMAEYLSEKLKALKLSAVHLKDHMAAKKSEHNYADRSNFQKRLQDYKDEIRRARALRDKEEKTDRLLLKAIIKTWKDIKQQREKQKFINTPLKLQVITEETNKEFDLTQWKLEIEDELEEMEEEATEIYNRKKTEYEEALKKHAEQVKAKEDARVRIHKRSRKQSTKGSRASLGSKASKHSAENEPNPEEEAKDQEILNEPEIEIPDKPEEFNKEQARKDIIAKAKEIRRRPGEPKLYPEVTSTQPITEASKCPRGEQQRRNDVSKCEMFLKVLFNNKEVSRTSSKPLTQEFKLNFGQIFSLKIVQWPESITYQVYETSGFGGEIICEINSSIPDSSVTSQSVQLENLDFSSDHRVNHGHEGVGSGVPFSFGAKNEGTETLYTTGELRCSVAWAINDQGELLVPPSTQEQGNMFYAMRKMDPVTAIGAAGVVDIQKLAKWFEDSRLDPNDPANADLVYMLKSKGGESALLGPKEFFRLEQLQEEFNFCDDEAIDENKRFRLIYLRDSEVTEFKNYKMIPLLDRDIPRDTFAEYEKKKREEEKYKEEKDIESHRAAVSKFMQRVREQVIRRFRLLAHQRRLEDVINEEAVPNIALLGTSVLKLTERRRPLRVERKERKKVVPQTIDNVKILININRAVYVPRRVAASRGGAMTAREPDKAVKNIVGETQVQPFIEVMFQDVFLHTEVGDGPNPSYNEELEMPFKAPNEDYTPGNLQTVTDNIYLNLFDQVLIDIQEDDRQRGTTVHQRIEKKWLGGLTIPFSTVYFNGKIDGTFKLNKPPVLLGYTQGPDEEEGTSLRSNEENTYLSVFMTIEPPLQPPEPMRERFATTEDEKLLQYADNWEKTLNAKFSDREYKTTVIDVNGKTVFVTRYFKALEPPPDIFGSSDTEVKKMFATTEDEKLLQYADNWEKTLNAKFSDREYKTTVIDVNGKTVFVTRYFKALEPPPDIFGSSDTEVKKMEVVARYVSMIPSVSDSVVFPGLCDIWSTCDQFLQMMAGDEEEHAVLLANYFLYMKKITWLIIGKGIPEGPTAYVMTEQENDYWIWNAGTGEHFSYRDSYCPLQSISCLINAENIWANVQQYEKPAQMNFDLSQGASWRSFFTRSFPNTGIASYQPERLYYKPTNKNAVLDLQEKIETLLKNKIMEWRSRLITRWNRHCTQIMRKLLPVLEENLGHSPGEQHLAELESTFSAYKVSGFPINMPYNEINPIVDAVFSTRVHAHDTSDVEFALAVYIHPYPNDVLSVWVYVASLIRSR</sequence>
<dbReference type="InterPro" id="IPR028928">
    <property type="entry name" value="CC2D2AN-C2"/>
</dbReference>
<dbReference type="InterPro" id="IPR056288">
    <property type="entry name" value="CEP76_C"/>
</dbReference>
<dbReference type="PANTHER" id="PTHR20837">
    <property type="entry name" value="CENTROSOMAL PROTEIN-RELATED"/>
    <property type="match status" value="1"/>
</dbReference>
<feature type="compositionally biased region" description="Basic residues" evidence="2">
    <location>
        <begin position="710"/>
        <end position="719"/>
    </location>
</feature>
<evidence type="ECO:0000256" key="2">
    <source>
        <dbReference type="SAM" id="MobiDB-lite"/>
    </source>
</evidence>
<gene>
    <name evidence="7" type="ORF">CGI_10026936</name>
</gene>
<reference evidence="7" key="1">
    <citation type="journal article" date="2012" name="Nature">
        <title>The oyster genome reveals stress adaptation and complexity of shell formation.</title>
        <authorList>
            <person name="Zhang G."/>
            <person name="Fang X."/>
            <person name="Guo X."/>
            <person name="Li L."/>
            <person name="Luo R."/>
            <person name="Xu F."/>
            <person name="Yang P."/>
            <person name="Zhang L."/>
            <person name="Wang X."/>
            <person name="Qi H."/>
            <person name="Xiong Z."/>
            <person name="Que H."/>
            <person name="Xie Y."/>
            <person name="Holland P.W."/>
            <person name="Paps J."/>
            <person name="Zhu Y."/>
            <person name="Wu F."/>
            <person name="Chen Y."/>
            <person name="Wang J."/>
            <person name="Peng C."/>
            <person name="Meng J."/>
            <person name="Yang L."/>
            <person name="Liu J."/>
            <person name="Wen B."/>
            <person name="Zhang N."/>
            <person name="Huang Z."/>
            <person name="Zhu Q."/>
            <person name="Feng Y."/>
            <person name="Mount A."/>
            <person name="Hedgecock D."/>
            <person name="Xu Z."/>
            <person name="Liu Y."/>
            <person name="Domazet-Loso T."/>
            <person name="Du Y."/>
            <person name="Sun X."/>
            <person name="Zhang S."/>
            <person name="Liu B."/>
            <person name="Cheng P."/>
            <person name="Jiang X."/>
            <person name="Li J."/>
            <person name="Fan D."/>
            <person name="Wang W."/>
            <person name="Fu W."/>
            <person name="Wang T."/>
            <person name="Wang B."/>
            <person name="Zhang J."/>
            <person name="Peng Z."/>
            <person name="Li Y."/>
            <person name="Li N."/>
            <person name="Wang J."/>
            <person name="Chen M."/>
            <person name="He Y."/>
            <person name="Tan F."/>
            <person name="Song X."/>
            <person name="Zheng Q."/>
            <person name="Huang R."/>
            <person name="Yang H."/>
            <person name="Du X."/>
            <person name="Chen L."/>
            <person name="Yang M."/>
            <person name="Gaffney P.M."/>
            <person name="Wang S."/>
            <person name="Luo L."/>
            <person name="She Z."/>
            <person name="Ming Y."/>
            <person name="Huang W."/>
            <person name="Zhang S."/>
            <person name="Huang B."/>
            <person name="Zhang Y."/>
            <person name="Qu T."/>
            <person name="Ni P."/>
            <person name="Miao G."/>
            <person name="Wang J."/>
            <person name="Wang Q."/>
            <person name="Steinberg C.E."/>
            <person name="Wang H."/>
            <person name="Li N."/>
            <person name="Qian L."/>
            <person name="Zhang G."/>
            <person name="Li Y."/>
            <person name="Yang H."/>
            <person name="Liu X."/>
            <person name="Wang J."/>
            <person name="Yin Y."/>
            <person name="Wang J."/>
        </authorList>
    </citation>
    <scope>NUCLEOTIDE SEQUENCE [LARGE SCALE GENOMIC DNA]</scope>
    <source>
        <strain evidence="7">05x7-T-G4-1.051#20</strain>
    </source>
</reference>
<evidence type="ECO:0000259" key="5">
    <source>
        <dbReference type="Pfam" id="PF24652"/>
    </source>
</evidence>